<reference evidence="1 2" key="1">
    <citation type="submission" date="2017-11" db="EMBL/GenBank/DDBJ databases">
        <title>Complete genome sequence of Herbaspirillum rubrisubalbicans DSM 11543.</title>
        <authorList>
            <person name="Chen M."/>
            <person name="An Q."/>
        </authorList>
    </citation>
    <scope>NUCLEOTIDE SEQUENCE [LARGE SCALE GENOMIC DNA]</scope>
    <source>
        <strain evidence="1 2">DSM 11543</strain>
    </source>
</reference>
<name>A0AAD0U752_9BURK</name>
<evidence type="ECO:0000313" key="1">
    <source>
        <dbReference type="EMBL" id="AYR24553.1"/>
    </source>
</evidence>
<organism evidence="1 2">
    <name type="scientific">Herbaspirillum rubrisubalbicans</name>
    <dbReference type="NCBI Taxonomy" id="80842"/>
    <lineage>
        <taxon>Bacteria</taxon>
        <taxon>Pseudomonadati</taxon>
        <taxon>Pseudomonadota</taxon>
        <taxon>Betaproteobacteria</taxon>
        <taxon>Burkholderiales</taxon>
        <taxon>Oxalobacteraceae</taxon>
        <taxon>Herbaspirillum</taxon>
    </lineage>
</organism>
<dbReference type="RefSeq" id="WP_061789609.1">
    <property type="nucleotide sequence ID" value="NZ_CP024996.1"/>
</dbReference>
<dbReference type="EMBL" id="CP024996">
    <property type="protein sequence ID" value="AYR24553.1"/>
    <property type="molecule type" value="Genomic_DNA"/>
</dbReference>
<sequence>MDKVEITREQLSVIRAALIMQAIHCKEEAVECARLGLNQAAKDWIADSEAVATVNRQLWNL</sequence>
<evidence type="ECO:0000313" key="2">
    <source>
        <dbReference type="Proteomes" id="UP000269199"/>
    </source>
</evidence>
<proteinExistence type="predicted"/>
<gene>
    <name evidence="1" type="ORF">RC54_12255</name>
</gene>
<accession>A0AAD0U752</accession>
<protein>
    <submittedName>
        <fullName evidence="1">Uncharacterized protein</fullName>
    </submittedName>
</protein>
<dbReference type="Proteomes" id="UP000269199">
    <property type="component" value="Chromosome"/>
</dbReference>
<dbReference type="AlphaFoldDB" id="A0AAD0U752"/>